<dbReference type="AlphaFoldDB" id="A0A1H6G1Y2"/>
<feature type="domain" description="DUF8156" evidence="1">
    <location>
        <begin position="1"/>
        <end position="88"/>
    </location>
</feature>
<organism evidence="2 3">
    <name type="scientific">Natronorubrum sediminis</name>
    <dbReference type="NCBI Taxonomy" id="640943"/>
    <lineage>
        <taxon>Archaea</taxon>
        <taxon>Methanobacteriati</taxon>
        <taxon>Methanobacteriota</taxon>
        <taxon>Stenosarchaea group</taxon>
        <taxon>Halobacteria</taxon>
        <taxon>Halobacteriales</taxon>
        <taxon>Natrialbaceae</taxon>
        <taxon>Natronorubrum</taxon>
    </lineage>
</organism>
<accession>A0A1H6G1Y2</accession>
<proteinExistence type="predicted"/>
<evidence type="ECO:0000313" key="2">
    <source>
        <dbReference type="EMBL" id="SEH17059.1"/>
    </source>
</evidence>
<dbReference type="Proteomes" id="UP000199112">
    <property type="component" value="Unassembled WGS sequence"/>
</dbReference>
<evidence type="ECO:0000313" key="3">
    <source>
        <dbReference type="Proteomes" id="UP000199112"/>
    </source>
</evidence>
<keyword evidence="3" id="KW-1185">Reference proteome</keyword>
<sequence length="91" mass="10392">MGKTHPTDRDTLREFEHEWSPYHRVLRQQYKPHLECLFGQVRNFADAGGIQNSTDPMNAHLISIMLAQECWIVALEEGVSAVEEQVNTTPA</sequence>
<dbReference type="Pfam" id="PF26485">
    <property type="entry name" value="DUF8156"/>
    <property type="match status" value="1"/>
</dbReference>
<dbReference type="InterPro" id="IPR058469">
    <property type="entry name" value="DUF8156"/>
</dbReference>
<protein>
    <recommendedName>
        <fullName evidence="1">DUF8156 domain-containing protein</fullName>
    </recommendedName>
</protein>
<gene>
    <name evidence="2" type="ORF">SAMN04487967_2951</name>
</gene>
<evidence type="ECO:0000259" key="1">
    <source>
        <dbReference type="Pfam" id="PF26485"/>
    </source>
</evidence>
<name>A0A1H6G1Y2_9EURY</name>
<reference evidence="3" key="1">
    <citation type="submission" date="2016-10" db="EMBL/GenBank/DDBJ databases">
        <authorList>
            <person name="Varghese N."/>
            <person name="Submissions S."/>
        </authorList>
    </citation>
    <scope>NUCLEOTIDE SEQUENCE [LARGE SCALE GENOMIC DNA]</scope>
    <source>
        <strain evidence="3">CGMCC 1.8981</strain>
    </source>
</reference>
<dbReference type="EMBL" id="FNWL01000003">
    <property type="protein sequence ID" value="SEH17059.1"/>
    <property type="molecule type" value="Genomic_DNA"/>
</dbReference>